<name>A0A507EIA3_9FUNG</name>
<feature type="compositionally biased region" description="Polar residues" evidence="5">
    <location>
        <begin position="174"/>
        <end position="191"/>
    </location>
</feature>
<feature type="transmembrane region" description="Helical" evidence="6">
    <location>
        <begin position="86"/>
        <end position="110"/>
    </location>
</feature>
<evidence type="ECO:0000256" key="5">
    <source>
        <dbReference type="SAM" id="MobiDB-lite"/>
    </source>
</evidence>
<reference evidence="7 8" key="1">
    <citation type="journal article" date="2019" name="Sci. Rep.">
        <title>Comparative genomics of chytrid fungi reveal insights into the obligate biotrophic and pathogenic lifestyle of Synchytrium endobioticum.</title>
        <authorList>
            <person name="van de Vossenberg B.T.L.H."/>
            <person name="Warris S."/>
            <person name="Nguyen H.D.T."/>
            <person name="van Gent-Pelzer M.P.E."/>
            <person name="Joly D.L."/>
            <person name="van de Geest H.C."/>
            <person name="Bonants P.J.M."/>
            <person name="Smith D.S."/>
            <person name="Levesque C.A."/>
            <person name="van der Lee T.A.J."/>
        </authorList>
    </citation>
    <scope>NUCLEOTIDE SEQUENCE [LARGE SCALE GENOMIC DNA]</scope>
    <source>
        <strain evidence="7 8">CBS 675.73</strain>
    </source>
</reference>
<keyword evidence="4 6" id="KW-0472">Membrane</keyword>
<accession>A0A507EIA3</accession>
<dbReference type="InterPro" id="IPR018819">
    <property type="entry name" value="Nur1/Mug154"/>
</dbReference>
<feature type="transmembrane region" description="Helical" evidence="6">
    <location>
        <begin position="271"/>
        <end position="291"/>
    </location>
</feature>
<dbReference type="PANTHER" id="PTHR28293">
    <property type="entry name" value="NUCLEAR RIM PROTEIN 1"/>
    <property type="match status" value="1"/>
</dbReference>
<dbReference type="GO" id="GO:0012505">
    <property type="term" value="C:endomembrane system"/>
    <property type="evidence" value="ECO:0007669"/>
    <property type="project" value="UniProtKB-SubCell"/>
</dbReference>
<evidence type="ECO:0000313" key="7">
    <source>
        <dbReference type="EMBL" id="TPX63574.1"/>
    </source>
</evidence>
<dbReference type="Pfam" id="PF10332">
    <property type="entry name" value="DUF2418"/>
    <property type="match status" value="1"/>
</dbReference>
<dbReference type="STRING" id="246404.A0A507EIA3"/>
<feature type="region of interest" description="Disordered" evidence="5">
    <location>
        <begin position="156"/>
        <end position="219"/>
    </location>
</feature>
<dbReference type="GO" id="GO:0007096">
    <property type="term" value="P:regulation of exit from mitosis"/>
    <property type="evidence" value="ECO:0007669"/>
    <property type="project" value="TreeGrafter"/>
</dbReference>
<dbReference type="OrthoDB" id="3363151at2759"/>
<feature type="compositionally biased region" description="Polar residues" evidence="5">
    <location>
        <begin position="202"/>
        <end position="212"/>
    </location>
</feature>
<proteinExistence type="predicted"/>
<keyword evidence="2 6" id="KW-0812">Transmembrane</keyword>
<evidence type="ECO:0000256" key="6">
    <source>
        <dbReference type="SAM" id="Phobius"/>
    </source>
</evidence>
<protein>
    <submittedName>
        <fullName evidence="7">Uncharacterized protein</fullName>
    </submittedName>
</protein>
<dbReference type="PANTHER" id="PTHR28293:SF1">
    <property type="entry name" value="NUCLEAR RIM PROTEIN 1"/>
    <property type="match status" value="1"/>
</dbReference>
<dbReference type="EMBL" id="QEAP01000598">
    <property type="protein sequence ID" value="TPX63574.1"/>
    <property type="molecule type" value="Genomic_DNA"/>
</dbReference>
<comment type="caution">
    <text evidence="7">The sequence shown here is derived from an EMBL/GenBank/DDBJ whole genome shotgun (WGS) entry which is preliminary data.</text>
</comment>
<dbReference type="Proteomes" id="UP000320333">
    <property type="component" value="Unassembled WGS sequence"/>
</dbReference>
<evidence type="ECO:0000256" key="3">
    <source>
        <dbReference type="ARBA" id="ARBA00022989"/>
    </source>
</evidence>
<keyword evidence="8" id="KW-1185">Reference proteome</keyword>
<gene>
    <name evidence="7" type="ORF">CcCBS67573_g08641</name>
</gene>
<evidence type="ECO:0000256" key="1">
    <source>
        <dbReference type="ARBA" id="ARBA00004127"/>
    </source>
</evidence>
<dbReference type="AlphaFoldDB" id="A0A507EIA3"/>
<evidence type="ECO:0000256" key="2">
    <source>
        <dbReference type="ARBA" id="ARBA00022692"/>
    </source>
</evidence>
<evidence type="ECO:0000256" key="4">
    <source>
        <dbReference type="ARBA" id="ARBA00023136"/>
    </source>
</evidence>
<sequence>MTTRKRLVRKTPLLERMSNAPFDAMLRLNETISLLEIDVRWWSNCTGLALTVVYVAVKGMRGDVFTDDEFIDYVPKSAVKQKTTTWLGATAIWIEAAIILFSIANTLFLFKNSKQFTLFHCPTEPAFEGDTSYIPKSKNAKLVSIDLSPTDEALVESESDSEAASADETRHTPSRGTSRKSVGNSMKTPVSKSVGGLRETLGQWSPWPSTPFSGAKKRKAAGEHVIRRTKVEMRWVLNVWDPPQWSAALFCWLSPPSMFALFCMNRNNWHYQLPMALGINFLVFFLMQVFADREMDQTVLNNQLQGEYNRFVYSLPPFRTTRSIGVNTNTREQSA</sequence>
<keyword evidence="3 6" id="KW-1133">Transmembrane helix</keyword>
<organism evidence="7 8">
    <name type="scientific">Chytriomyces confervae</name>
    <dbReference type="NCBI Taxonomy" id="246404"/>
    <lineage>
        <taxon>Eukaryota</taxon>
        <taxon>Fungi</taxon>
        <taxon>Fungi incertae sedis</taxon>
        <taxon>Chytridiomycota</taxon>
        <taxon>Chytridiomycota incertae sedis</taxon>
        <taxon>Chytridiomycetes</taxon>
        <taxon>Chytridiales</taxon>
        <taxon>Chytriomycetaceae</taxon>
        <taxon>Chytriomyces</taxon>
    </lineage>
</organism>
<comment type="subcellular location">
    <subcellularLocation>
        <location evidence="1">Endomembrane system</location>
        <topology evidence="1">Multi-pass membrane protein</topology>
    </subcellularLocation>
</comment>
<evidence type="ECO:0000313" key="8">
    <source>
        <dbReference type="Proteomes" id="UP000320333"/>
    </source>
</evidence>
<dbReference type="GO" id="GO:0043007">
    <property type="term" value="P:maintenance of rDNA"/>
    <property type="evidence" value="ECO:0007669"/>
    <property type="project" value="TreeGrafter"/>
</dbReference>